<dbReference type="EMBL" id="JAJBZT010000005">
    <property type="protein sequence ID" value="MCB6184077.1"/>
    <property type="molecule type" value="Genomic_DNA"/>
</dbReference>
<keyword evidence="8" id="KW-1185">Reference proteome</keyword>
<comment type="subunit">
    <text evidence="6">Component of the lipopolysaccharide transport and assembly complex. Interacts with LptD.</text>
</comment>
<evidence type="ECO:0000256" key="6">
    <source>
        <dbReference type="HAMAP-Rule" id="MF_01186"/>
    </source>
</evidence>
<dbReference type="HAMAP" id="MF_01186">
    <property type="entry name" value="LPS_assembly_LptE"/>
    <property type="match status" value="1"/>
</dbReference>
<evidence type="ECO:0000256" key="5">
    <source>
        <dbReference type="ARBA" id="ARBA00023288"/>
    </source>
</evidence>
<comment type="caution">
    <text evidence="7">The sequence shown here is derived from an EMBL/GenBank/DDBJ whole genome shotgun (WGS) entry which is preliminary data.</text>
</comment>
<keyword evidence="4 6" id="KW-0998">Cell outer membrane</keyword>
<evidence type="ECO:0000256" key="4">
    <source>
        <dbReference type="ARBA" id="ARBA00023237"/>
    </source>
</evidence>
<evidence type="ECO:0000256" key="1">
    <source>
        <dbReference type="ARBA" id="ARBA00022729"/>
    </source>
</evidence>
<evidence type="ECO:0000313" key="7">
    <source>
        <dbReference type="EMBL" id="MCB6184077.1"/>
    </source>
</evidence>
<organism evidence="7 8">
    <name type="scientific">Leeia speluncae</name>
    <dbReference type="NCBI Taxonomy" id="2884804"/>
    <lineage>
        <taxon>Bacteria</taxon>
        <taxon>Pseudomonadati</taxon>
        <taxon>Pseudomonadota</taxon>
        <taxon>Betaproteobacteria</taxon>
        <taxon>Neisseriales</taxon>
        <taxon>Leeiaceae</taxon>
        <taxon>Leeia</taxon>
    </lineage>
</organism>
<evidence type="ECO:0000256" key="3">
    <source>
        <dbReference type="ARBA" id="ARBA00023139"/>
    </source>
</evidence>
<comment type="function">
    <text evidence="6">Together with LptD, is involved in the assembly of lipopolysaccharide (LPS) at the surface of the outer membrane. Required for the proper assembly of LptD. Binds LPS and may serve as the LPS recognition site at the outer membrane.</text>
</comment>
<accession>A0ABS8D7F3</accession>
<gene>
    <name evidence="6 7" type="primary">lptE</name>
    <name evidence="7" type="ORF">LIN78_11020</name>
</gene>
<keyword evidence="1 6" id="KW-0732">Signal</keyword>
<dbReference type="InterPro" id="IPR007485">
    <property type="entry name" value="LPS_assembly_LptE"/>
</dbReference>
<dbReference type="PANTHER" id="PTHR38098">
    <property type="entry name" value="LPS-ASSEMBLY LIPOPROTEIN LPTE"/>
    <property type="match status" value="1"/>
</dbReference>
<dbReference type="PANTHER" id="PTHR38098:SF1">
    <property type="entry name" value="LPS-ASSEMBLY LIPOPROTEIN LPTE"/>
    <property type="match status" value="1"/>
</dbReference>
<dbReference type="Gene3D" id="3.30.160.150">
    <property type="entry name" value="Lipoprotein like domain"/>
    <property type="match status" value="1"/>
</dbReference>
<evidence type="ECO:0000313" key="8">
    <source>
        <dbReference type="Proteomes" id="UP001165395"/>
    </source>
</evidence>
<dbReference type="Proteomes" id="UP001165395">
    <property type="component" value="Unassembled WGS sequence"/>
</dbReference>
<keyword evidence="2 6" id="KW-0472">Membrane</keyword>
<dbReference type="Pfam" id="PF04390">
    <property type="entry name" value="LptE"/>
    <property type="match status" value="1"/>
</dbReference>
<dbReference type="RefSeq" id="WP_227180861.1">
    <property type="nucleotide sequence ID" value="NZ_JAJBZT010000005.1"/>
</dbReference>
<proteinExistence type="inferred from homology"/>
<keyword evidence="3 6" id="KW-0564">Palmitate</keyword>
<sequence>MSLRRVLFSSAVIALLLSGCGFHLRGVQDVAQLPFDSLYVQPVGDFTFDHDLKRVLASRGGVKLSDSAEGAPYQLGGLGEGRSKTLRSIDINGKAKEYLLRYDLNYRVENKLRVTVKSGTLSLTRTMTYSDNELAGKDLEEQKLYEDMRQDAFFQLLHILGALPAPTVNTAQ</sequence>
<keyword evidence="5 6" id="KW-0449">Lipoprotein</keyword>
<name>A0ABS8D7F3_9NEIS</name>
<comment type="subcellular location">
    <subcellularLocation>
        <location evidence="6">Cell outer membrane</location>
        <topology evidence="6">Lipid-anchor</topology>
    </subcellularLocation>
</comment>
<reference evidence="7" key="1">
    <citation type="submission" date="2021-10" db="EMBL/GenBank/DDBJ databases">
        <title>The complete genome sequence of Leeia sp. TBRC 13508.</title>
        <authorList>
            <person name="Charoenyingcharoen P."/>
            <person name="Yukphan P."/>
        </authorList>
    </citation>
    <scope>NUCLEOTIDE SEQUENCE</scope>
    <source>
        <strain evidence="7">TBRC 13508</strain>
    </source>
</reference>
<dbReference type="PROSITE" id="PS51257">
    <property type="entry name" value="PROKAR_LIPOPROTEIN"/>
    <property type="match status" value="1"/>
</dbReference>
<protein>
    <recommendedName>
        <fullName evidence="6">LPS-assembly lipoprotein LptE</fullName>
    </recommendedName>
</protein>
<evidence type="ECO:0000256" key="2">
    <source>
        <dbReference type="ARBA" id="ARBA00023136"/>
    </source>
</evidence>
<comment type="similarity">
    <text evidence="6">Belongs to the LptE lipoprotein family.</text>
</comment>